<evidence type="ECO:0000256" key="1">
    <source>
        <dbReference type="ARBA" id="ARBA00022741"/>
    </source>
</evidence>
<keyword evidence="2" id="KW-0067">ATP-binding</keyword>
<dbReference type="Proteomes" id="UP001151287">
    <property type="component" value="Unassembled WGS sequence"/>
</dbReference>
<dbReference type="GO" id="GO:0005524">
    <property type="term" value="F:ATP binding"/>
    <property type="evidence" value="ECO:0007669"/>
    <property type="project" value="UniProtKB-KW"/>
</dbReference>
<keyword evidence="5" id="KW-1185">Reference proteome</keyword>
<organism evidence="4 5">
    <name type="scientific">Rhynchospora breviuscula</name>
    <dbReference type="NCBI Taxonomy" id="2022672"/>
    <lineage>
        <taxon>Eukaryota</taxon>
        <taxon>Viridiplantae</taxon>
        <taxon>Streptophyta</taxon>
        <taxon>Embryophyta</taxon>
        <taxon>Tracheophyta</taxon>
        <taxon>Spermatophyta</taxon>
        <taxon>Magnoliopsida</taxon>
        <taxon>Liliopsida</taxon>
        <taxon>Poales</taxon>
        <taxon>Cyperaceae</taxon>
        <taxon>Cyperoideae</taxon>
        <taxon>Rhynchosporeae</taxon>
        <taxon>Rhynchospora</taxon>
    </lineage>
</organism>
<dbReference type="InterPro" id="IPR015854">
    <property type="entry name" value="ABC_transpr_LolD-like"/>
</dbReference>
<dbReference type="InterPro" id="IPR017871">
    <property type="entry name" value="ABC_transporter-like_CS"/>
</dbReference>
<sequence>MKSVSRHADADVAVRCADLSIGRSGSAGRVVDGVSFDLPHAAALALMGPTGAGKSSLAAVLAGIDQPGLSIVGGEAYVEGIRVRRPGRRLRELTYRTGYLEQSAGARLPSRMTVSELISEPITSRDRRVNPRALAVRVATLLDEMQLPLGAAAKYPYELSAGMRQRVAMARSLVLQPRLLVADDPFANLDIEVRQAARDAILRRRDAYGMSTLVVTNEPEVATELGAAVLVLRAGHAIAAGPSPQQLLWSPSAEADHRLVAS</sequence>
<protein>
    <recommendedName>
        <fullName evidence="3">ABC transporter domain-containing protein</fullName>
    </recommendedName>
</protein>
<dbReference type="AlphaFoldDB" id="A0A9Q0BXY0"/>
<feature type="domain" description="ABC transporter" evidence="3">
    <location>
        <begin position="14"/>
        <end position="259"/>
    </location>
</feature>
<dbReference type="GO" id="GO:0022857">
    <property type="term" value="F:transmembrane transporter activity"/>
    <property type="evidence" value="ECO:0007669"/>
    <property type="project" value="TreeGrafter"/>
</dbReference>
<dbReference type="InterPro" id="IPR003439">
    <property type="entry name" value="ABC_transporter-like_ATP-bd"/>
</dbReference>
<dbReference type="GO" id="GO:0005886">
    <property type="term" value="C:plasma membrane"/>
    <property type="evidence" value="ECO:0007669"/>
    <property type="project" value="TreeGrafter"/>
</dbReference>
<evidence type="ECO:0000256" key="2">
    <source>
        <dbReference type="ARBA" id="ARBA00022840"/>
    </source>
</evidence>
<evidence type="ECO:0000313" key="5">
    <source>
        <dbReference type="Proteomes" id="UP001151287"/>
    </source>
</evidence>
<dbReference type="OrthoDB" id="422637at2759"/>
<dbReference type="Gene3D" id="3.40.50.300">
    <property type="entry name" value="P-loop containing nucleotide triphosphate hydrolases"/>
    <property type="match status" value="1"/>
</dbReference>
<comment type="caution">
    <text evidence="4">The sequence shown here is derived from an EMBL/GenBank/DDBJ whole genome shotgun (WGS) entry which is preliminary data.</text>
</comment>
<dbReference type="PROSITE" id="PS00211">
    <property type="entry name" value="ABC_TRANSPORTER_1"/>
    <property type="match status" value="1"/>
</dbReference>
<proteinExistence type="predicted"/>
<evidence type="ECO:0000259" key="3">
    <source>
        <dbReference type="PROSITE" id="PS50893"/>
    </source>
</evidence>
<dbReference type="GO" id="GO:0016887">
    <property type="term" value="F:ATP hydrolysis activity"/>
    <property type="evidence" value="ECO:0007669"/>
    <property type="project" value="InterPro"/>
</dbReference>
<evidence type="ECO:0000313" key="4">
    <source>
        <dbReference type="EMBL" id="KAJ1681333.1"/>
    </source>
</evidence>
<dbReference type="InterPro" id="IPR003593">
    <property type="entry name" value="AAA+_ATPase"/>
</dbReference>
<dbReference type="EMBL" id="JAMQYH010001107">
    <property type="protein sequence ID" value="KAJ1681333.1"/>
    <property type="molecule type" value="Genomic_DNA"/>
</dbReference>
<dbReference type="Pfam" id="PF00005">
    <property type="entry name" value="ABC_tran"/>
    <property type="match status" value="1"/>
</dbReference>
<name>A0A9Q0BXY0_9POAL</name>
<dbReference type="SUPFAM" id="SSF52540">
    <property type="entry name" value="P-loop containing nucleoside triphosphate hydrolases"/>
    <property type="match status" value="1"/>
</dbReference>
<dbReference type="SMART" id="SM00382">
    <property type="entry name" value="AAA"/>
    <property type="match status" value="1"/>
</dbReference>
<gene>
    <name evidence="4" type="ORF">LUZ63_023455</name>
</gene>
<dbReference type="InterPro" id="IPR027417">
    <property type="entry name" value="P-loop_NTPase"/>
</dbReference>
<keyword evidence="1" id="KW-0547">Nucleotide-binding</keyword>
<dbReference type="PANTHER" id="PTHR24220">
    <property type="entry name" value="IMPORT ATP-BINDING PROTEIN"/>
    <property type="match status" value="1"/>
</dbReference>
<accession>A0A9Q0BXY0</accession>
<reference evidence="4" key="1">
    <citation type="journal article" date="2022" name="Cell">
        <title>Repeat-based holocentromeres influence genome architecture and karyotype evolution.</title>
        <authorList>
            <person name="Hofstatter P.G."/>
            <person name="Thangavel G."/>
            <person name="Lux T."/>
            <person name="Neumann P."/>
            <person name="Vondrak T."/>
            <person name="Novak P."/>
            <person name="Zhang M."/>
            <person name="Costa L."/>
            <person name="Castellani M."/>
            <person name="Scott A."/>
            <person name="Toegelov H."/>
            <person name="Fuchs J."/>
            <person name="Mata-Sucre Y."/>
            <person name="Dias Y."/>
            <person name="Vanzela A.L.L."/>
            <person name="Huettel B."/>
            <person name="Almeida C.C.S."/>
            <person name="Simkova H."/>
            <person name="Souza G."/>
            <person name="Pedrosa-Harand A."/>
            <person name="Macas J."/>
            <person name="Mayer K.F.X."/>
            <person name="Houben A."/>
            <person name="Marques A."/>
        </authorList>
    </citation>
    <scope>NUCLEOTIDE SEQUENCE</scope>
    <source>
        <strain evidence="4">RhyBre1mFocal</strain>
    </source>
</reference>
<dbReference type="PROSITE" id="PS50893">
    <property type="entry name" value="ABC_TRANSPORTER_2"/>
    <property type="match status" value="1"/>
</dbReference>